<comment type="caution">
    <text evidence="3">The sequence shown here is derived from an EMBL/GenBank/DDBJ whole genome shotgun (WGS) entry which is preliminary data.</text>
</comment>
<proteinExistence type="predicted"/>
<dbReference type="AlphaFoldDB" id="A0A9P4IZX3"/>
<keyword evidence="1" id="KW-0472">Membrane</keyword>
<evidence type="ECO:0000313" key="3">
    <source>
        <dbReference type="EMBL" id="KAF2152656.1"/>
    </source>
</evidence>
<accession>A0A9P4IZX3</accession>
<evidence type="ECO:0000259" key="2">
    <source>
        <dbReference type="Pfam" id="PF14342"/>
    </source>
</evidence>
<sequence length="298" mass="32996">MASHCKENLCNASPNDCKPTTNKSSGLQIFVAIMIKDVVAQIPQILATEVGVKHWSSNTTLSYHICCIIIPKQVLFVKDEIRIVKHVAQVLPGGPASYRTDAVGEIHIVCKVSIHPNQTNTIPIIHAPQDPRCVIVALPAYVATRYTKHTTVPCWMQHRRSFHHVVSHDIPPSDERIYINGPFKCASSSLLWFCLLLIIELVAAGISTSILLETALLRYGRDQLAWTTAVQTACGMSMISMLAMEFTENTVTLGLSTGPMSLLDVQFWLITGISMTAGFVAPLPYNYFRLKYYGKACH</sequence>
<evidence type="ECO:0000256" key="1">
    <source>
        <dbReference type="SAM" id="Phobius"/>
    </source>
</evidence>
<reference evidence="3" key="1">
    <citation type="journal article" date="2020" name="Stud. Mycol.">
        <title>101 Dothideomycetes genomes: a test case for predicting lifestyles and emergence of pathogens.</title>
        <authorList>
            <person name="Haridas S."/>
            <person name="Albert R."/>
            <person name="Binder M."/>
            <person name="Bloem J."/>
            <person name="Labutti K."/>
            <person name="Salamov A."/>
            <person name="Andreopoulos B."/>
            <person name="Baker S."/>
            <person name="Barry K."/>
            <person name="Bills G."/>
            <person name="Bluhm B."/>
            <person name="Cannon C."/>
            <person name="Castanera R."/>
            <person name="Culley D."/>
            <person name="Daum C."/>
            <person name="Ezra D."/>
            <person name="Gonzalez J."/>
            <person name="Henrissat B."/>
            <person name="Kuo A."/>
            <person name="Liang C."/>
            <person name="Lipzen A."/>
            <person name="Lutzoni F."/>
            <person name="Magnuson J."/>
            <person name="Mondo S."/>
            <person name="Nolan M."/>
            <person name="Ohm R."/>
            <person name="Pangilinan J."/>
            <person name="Park H.-J."/>
            <person name="Ramirez L."/>
            <person name="Alfaro M."/>
            <person name="Sun H."/>
            <person name="Tritt A."/>
            <person name="Yoshinaga Y."/>
            <person name="Zwiers L.-H."/>
            <person name="Turgeon B."/>
            <person name="Goodwin S."/>
            <person name="Spatafora J."/>
            <person name="Crous P."/>
            <person name="Grigoriev I."/>
        </authorList>
    </citation>
    <scope>NUCLEOTIDE SEQUENCE</scope>
    <source>
        <strain evidence="3">CBS 260.36</strain>
    </source>
</reference>
<organism evidence="3 4">
    <name type="scientific">Myriangium duriaei CBS 260.36</name>
    <dbReference type="NCBI Taxonomy" id="1168546"/>
    <lineage>
        <taxon>Eukaryota</taxon>
        <taxon>Fungi</taxon>
        <taxon>Dikarya</taxon>
        <taxon>Ascomycota</taxon>
        <taxon>Pezizomycotina</taxon>
        <taxon>Dothideomycetes</taxon>
        <taxon>Dothideomycetidae</taxon>
        <taxon>Myriangiales</taxon>
        <taxon>Myriangiaceae</taxon>
        <taxon>Myriangium</taxon>
    </lineage>
</organism>
<feature type="transmembrane region" description="Helical" evidence="1">
    <location>
        <begin position="224"/>
        <end position="246"/>
    </location>
</feature>
<feature type="transmembrane region" description="Helical" evidence="1">
    <location>
        <begin position="190"/>
        <end position="212"/>
    </location>
</feature>
<dbReference type="Pfam" id="PF14342">
    <property type="entry name" value="DUF4396"/>
    <property type="match status" value="1"/>
</dbReference>
<dbReference type="OrthoDB" id="2128064at2759"/>
<name>A0A9P4IZX3_9PEZI</name>
<keyword evidence="1" id="KW-0812">Transmembrane</keyword>
<keyword evidence="1" id="KW-1133">Transmembrane helix</keyword>
<dbReference type="InterPro" id="IPR025509">
    <property type="entry name" value="DUF4396"/>
</dbReference>
<gene>
    <name evidence="3" type="ORF">K461DRAFT_150572</name>
</gene>
<dbReference type="EMBL" id="ML996086">
    <property type="protein sequence ID" value="KAF2152656.1"/>
    <property type="molecule type" value="Genomic_DNA"/>
</dbReference>
<dbReference type="Proteomes" id="UP000799439">
    <property type="component" value="Unassembled WGS sequence"/>
</dbReference>
<feature type="transmembrane region" description="Helical" evidence="1">
    <location>
        <begin position="266"/>
        <end position="285"/>
    </location>
</feature>
<protein>
    <recommendedName>
        <fullName evidence="2">DUF4396 domain-containing protein</fullName>
    </recommendedName>
</protein>
<keyword evidence="4" id="KW-1185">Reference proteome</keyword>
<feature type="domain" description="DUF4396" evidence="2">
    <location>
        <begin position="201"/>
        <end position="295"/>
    </location>
</feature>
<evidence type="ECO:0000313" key="4">
    <source>
        <dbReference type="Proteomes" id="UP000799439"/>
    </source>
</evidence>